<accession>A0ABS1QXF8</accession>
<dbReference type="Proteomes" id="UP000638570">
    <property type="component" value="Unassembled WGS sequence"/>
</dbReference>
<reference evidence="2" key="1">
    <citation type="submission" date="2021-01" db="EMBL/GenBank/DDBJ databases">
        <title>Genome public.</title>
        <authorList>
            <person name="Liu C."/>
            <person name="Sun Q."/>
        </authorList>
    </citation>
    <scope>NUCLEOTIDE SEQUENCE [LARGE SCALE GENOMIC DNA]</scope>
    <source>
        <strain evidence="2">CGMCC 1.18722</strain>
    </source>
</reference>
<proteinExistence type="predicted"/>
<gene>
    <name evidence="1" type="ORF">JKV55_17700</name>
</gene>
<comment type="caution">
    <text evidence="1">The sequence shown here is derived from an EMBL/GenBank/DDBJ whole genome shotgun (WGS) entry which is preliminary data.</text>
</comment>
<dbReference type="InterPro" id="IPR018772">
    <property type="entry name" value="Transcription_activator_HlyU"/>
</dbReference>
<keyword evidence="2" id="KW-1185">Reference proteome</keyword>
<evidence type="ECO:0000313" key="1">
    <source>
        <dbReference type="EMBL" id="MBL1379141.1"/>
    </source>
</evidence>
<organism evidence="1 2">
    <name type="scientific">Zobellella iuensis</name>
    <dbReference type="NCBI Taxonomy" id="2803811"/>
    <lineage>
        <taxon>Bacteria</taxon>
        <taxon>Pseudomonadati</taxon>
        <taxon>Pseudomonadota</taxon>
        <taxon>Gammaproteobacteria</taxon>
        <taxon>Aeromonadales</taxon>
        <taxon>Aeromonadaceae</taxon>
        <taxon>Zobellella</taxon>
    </lineage>
</organism>
<name>A0ABS1QXF8_9GAMM</name>
<dbReference type="EMBL" id="JAERTZ010000032">
    <property type="protein sequence ID" value="MBL1379141.1"/>
    <property type="molecule type" value="Genomic_DNA"/>
</dbReference>
<evidence type="ECO:0000313" key="2">
    <source>
        <dbReference type="Proteomes" id="UP000638570"/>
    </source>
</evidence>
<sequence>MFNWLKKLGKATTADASARFEPVSYQGFDIYPEPKAESGQYRLQGRIVQLKDGTRREYLLIRSDVLPSAEQAAELMVAKAKRVIDENGEQLFD</sequence>
<protein>
    <submittedName>
        <fullName evidence="1">Transcriptional regulator</fullName>
    </submittedName>
</protein>
<dbReference type="Pfam" id="PF10115">
    <property type="entry name" value="HlyU"/>
    <property type="match status" value="1"/>
</dbReference>
<dbReference type="RefSeq" id="WP_202088196.1">
    <property type="nucleotide sequence ID" value="NZ_JAERTZ010000032.1"/>
</dbReference>